<feature type="binding site" evidence="7">
    <location>
        <position position="144"/>
    </location>
    <ligand>
        <name>Zn(2+)</name>
        <dbReference type="ChEBI" id="CHEBI:29105"/>
        <label>2</label>
    </ligand>
</feature>
<feature type="domain" description="Metallo-beta-lactamase" evidence="8">
    <location>
        <begin position="24"/>
        <end position="183"/>
    </location>
</feature>
<dbReference type="InterPro" id="IPR017782">
    <property type="entry name" value="Hydroxyacylglutathione_Hdrlase"/>
</dbReference>
<feature type="binding site" evidence="7">
    <location>
        <position position="72"/>
    </location>
    <ligand>
        <name>Zn(2+)</name>
        <dbReference type="ChEBI" id="CHEBI:29105"/>
        <label>2</label>
    </ligand>
</feature>
<accession>A0A1M7ZF34</accession>
<dbReference type="STRING" id="1123029.SAMN02745172_01400"/>
<dbReference type="EC" id="3.1.2.6" evidence="7"/>
<comment type="subunit">
    <text evidence="7">Monomer.</text>
</comment>
<feature type="binding site" evidence="7">
    <location>
        <position position="125"/>
    </location>
    <ligand>
        <name>Zn(2+)</name>
        <dbReference type="ChEBI" id="CHEBI:29105"/>
        <label>1</label>
    </ligand>
</feature>
<comment type="function">
    <text evidence="7">Thiolesterase that catalyzes the hydrolysis of S-D-lactoyl-glutathione to form glutathione and D-lactic acid.</text>
</comment>
<dbReference type="OrthoDB" id="9802248at2"/>
<dbReference type="EMBL" id="FRXO01000002">
    <property type="protein sequence ID" value="SHO63483.1"/>
    <property type="molecule type" value="Genomic_DNA"/>
</dbReference>
<dbReference type="AlphaFoldDB" id="A0A1M7ZF34"/>
<dbReference type="GO" id="GO:0019243">
    <property type="term" value="P:methylglyoxal catabolic process to D-lactate via S-lactoyl-glutathione"/>
    <property type="evidence" value="ECO:0007669"/>
    <property type="project" value="UniProtKB-UniRule"/>
</dbReference>
<protein>
    <recommendedName>
        <fullName evidence="7">Hydroxyacylglutathione hydrolase</fullName>
        <ecNumber evidence="7">3.1.2.6</ecNumber>
    </recommendedName>
    <alternativeName>
        <fullName evidence="7">Glyoxalase II</fullName>
        <shortName evidence="7">Glx II</shortName>
    </alternativeName>
</protein>
<dbReference type="UniPathway" id="UPA00619">
    <property type="reaction ID" value="UER00676"/>
</dbReference>
<evidence type="ECO:0000256" key="4">
    <source>
        <dbReference type="ARBA" id="ARBA00022723"/>
    </source>
</evidence>
<evidence type="ECO:0000256" key="3">
    <source>
        <dbReference type="ARBA" id="ARBA00006759"/>
    </source>
</evidence>
<comment type="catalytic activity">
    <reaction evidence="1 7">
        <text>an S-(2-hydroxyacyl)glutathione + H2O = a 2-hydroxy carboxylate + glutathione + H(+)</text>
        <dbReference type="Rhea" id="RHEA:21864"/>
        <dbReference type="ChEBI" id="CHEBI:15377"/>
        <dbReference type="ChEBI" id="CHEBI:15378"/>
        <dbReference type="ChEBI" id="CHEBI:57925"/>
        <dbReference type="ChEBI" id="CHEBI:58896"/>
        <dbReference type="ChEBI" id="CHEBI:71261"/>
        <dbReference type="EC" id="3.1.2.6"/>
    </reaction>
</comment>
<dbReference type="InterPro" id="IPR036866">
    <property type="entry name" value="RibonucZ/Hydroxyglut_hydro"/>
</dbReference>
<dbReference type="PANTHER" id="PTHR43705:SF1">
    <property type="entry name" value="HYDROXYACYLGLUTATHIONE HYDROLASE GLOB"/>
    <property type="match status" value="1"/>
</dbReference>
<evidence type="ECO:0000256" key="6">
    <source>
        <dbReference type="ARBA" id="ARBA00022833"/>
    </source>
</evidence>
<dbReference type="Gene3D" id="3.60.15.10">
    <property type="entry name" value="Ribonuclease Z/Hydroxyacylglutathione hydrolase-like"/>
    <property type="match status" value="1"/>
</dbReference>
<dbReference type="InterPro" id="IPR050110">
    <property type="entry name" value="Glyoxalase_II_hydrolase"/>
</dbReference>
<proteinExistence type="inferred from homology"/>
<comment type="similarity">
    <text evidence="3 7">Belongs to the metallo-beta-lactamase superfamily. Glyoxalase II family.</text>
</comment>
<dbReference type="GO" id="GO:0046872">
    <property type="term" value="F:metal ion binding"/>
    <property type="evidence" value="ECO:0007669"/>
    <property type="project" value="UniProtKB-KW"/>
</dbReference>
<dbReference type="PANTHER" id="PTHR43705">
    <property type="entry name" value="HYDROXYACYLGLUTATHIONE HYDROLASE"/>
    <property type="match status" value="1"/>
</dbReference>
<dbReference type="Pfam" id="PF00753">
    <property type="entry name" value="Lactamase_B"/>
    <property type="match status" value="1"/>
</dbReference>
<sequence length="269" mass="28608">MDNTSSHTIEKDGVEIRLVPCLSDNYAVLMHDRVDGTTVLVDAPEPGPILAALGETGWRLTDILLTHHHHDHVQGVAALVEATGAQVHGPAAEADRMPPLDDALADGDTVRLGRLEAGCIATPGHTSGPLSYHFAGLGVAFTGDTLFALGCGRLFEGTPEIMWESLCRLRSALPDDTLVYCGHEYTLSNARFALTVDPGNEALVARAGAVEAARAEGRPTVPFTMGEDRATNPFLRADAPSVAAVMPTEGRAPPAAVFAEIRRRKDSFR</sequence>
<feature type="binding site" evidence="7">
    <location>
        <position position="183"/>
    </location>
    <ligand>
        <name>Zn(2+)</name>
        <dbReference type="ChEBI" id="CHEBI:29105"/>
        <label>2</label>
    </ligand>
</feature>
<dbReference type="InterPro" id="IPR001279">
    <property type="entry name" value="Metallo-B-lactamas"/>
</dbReference>
<dbReference type="InterPro" id="IPR035680">
    <property type="entry name" value="Clx_II_MBL"/>
</dbReference>
<evidence type="ECO:0000313" key="10">
    <source>
        <dbReference type="Proteomes" id="UP000186406"/>
    </source>
</evidence>
<evidence type="ECO:0000256" key="2">
    <source>
        <dbReference type="ARBA" id="ARBA00004963"/>
    </source>
</evidence>
<gene>
    <name evidence="7" type="primary">gloB</name>
    <name evidence="9" type="ORF">SAMN02745172_01400</name>
</gene>
<keyword evidence="6 7" id="KW-0862">Zinc</keyword>
<keyword evidence="4 7" id="KW-0479">Metal-binding</keyword>
<dbReference type="RefSeq" id="WP_073626890.1">
    <property type="nucleotide sequence ID" value="NZ_FRXO01000002.1"/>
</dbReference>
<evidence type="ECO:0000256" key="5">
    <source>
        <dbReference type="ARBA" id="ARBA00022801"/>
    </source>
</evidence>
<dbReference type="Proteomes" id="UP000186406">
    <property type="component" value="Unassembled WGS sequence"/>
</dbReference>
<feature type="binding site" evidence="7">
    <location>
        <position position="69"/>
    </location>
    <ligand>
        <name>Zn(2+)</name>
        <dbReference type="ChEBI" id="CHEBI:29105"/>
        <label>1</label>
    </ligand>
</feature>
<reference evidence="9 10" key="1">
    <citation type="submission" date="2016-12" db="EMBL/GenBank/DDBJ databases">
        <authorList>
            <person name="Song W.-J."/>
            <person name="Kurnit D.M."/>
        </authorList>
    </citation>
    <scope>NUCLEOTIDE SEQUENCE [LARGE SCALE GENOMIC DNA]</scope>
    <source>
        <strain evidence="9 10">DSM 19599</strain>
    </source>
</reference>
<keyword evidence="10" id="KW-1185">Reference proteome</keyword>
<keyword evidence="5 7" id="KW-0378">Hydrolase</keyword>
<organism evidence="9 10">
    <name type="scientific">Pseudoxanthobacter soli DSM 19599</name>
    <dbReference type="NCBI Taxonomy" id="1123029"/>
    <lineage>
        <taxon>Bacteria</taxon>
        <taxon>Pseudomonadati</taxon>
        <taxon>Pseudomonadota</taxon>
        <taxon>Alphaproteobacteria</taxon>
        <taxon>Hyphomicrobiales</taxon>
        <taxon>Segnochrobactraceae</taxon>
        <taxon>Pseudoxanthobacter</taxon>
    </lineage>
</organism>
<evidence type="ECO:0000256" key="1">
    <source>
        <dbReference type="ARBA" id="ARBA00001623"/>
    </source>
</evidence>
<dbReference type="PIRSF" id="PIRSF005457">
    <property type="entry name" value="Glx"/>
    <property type="match status" value="1"/>
</dbReference>
<dbReference type="NCBIfam" id="TIGR03413">
    <property type="entry name" value="GSH_gloB"/>
    <property type="match status" value="1"/>
</dbReference>
<feature type="binding site" evidence="7">
    <location>
        <position position="71"/>
    </location>
    <ligand>
        <name>Zn(2+)</name>
        <dbReference type="ChEBI" id="CHEBI:29105"/>
        <label>2</label>
    </ligand>
</feature>
<dbReference type="HAMAP" id="MF_01374">
    <property type="entry name" value="Glyoxalase_2"/>
    <property type="match status" value="1"/>
</dbReference>
<name>A0A1M7ZF34_9HYPH</name>
<feature type="binding site" evidence="7">
    <location>
        <position position="144"/>
    </location>
    <ligand>
        <name>Zn(2+)</name>
        <dbReference type="ChEBI" id="CHEBI:29105"/>
        <label>1</label>
    </ligand>
</feature>
<dbReference type="GO" id="GO:0004416">
    <property type="term" value="F:hydroxyacylglutathione hydrolase activity"/>
    <property type="evidence" value="ECO:0007669"/>
    <property type="project" value="UniProtKB-UniRule"/>
</dbReference>
<comment type="pathway">
    <text evidence="2 7">Secondary metabolite metabolism; methylglyoxal degradation; (R)-lactate from methylglyoxal: step 2/2.</text>
</comment>
<comment type="cofactor">
    <cofactor evidence="7">
        <name>Zn(2+)</name>
        <dbReference type="ChEBI" id="CHEBI:29105"/>
    </cofactor>
    <text evidence="7">Binds 2 Zn(2+) ions per subunit.</text>
</comment>
<dbReference type="SMART" id="SM00849">
    <property type="entry name" value="Lactamase_B"/>
    <property type="match status" value="1"/>
</dbReference>
<evidence type="ECO:0000259" key="8">
    <source>
        <dbReference type="SMART" id="SM00849"/>
    </source>
</evidence>
<evidence type="ECO:0000313" key="9">
    <source>
        <dbReference type="EMBL" id="SHO63483.1"/>
    </source>
</evidence>
<dbReference type="CDD" id="cd07723">
    <property type="entry name" value="hydroxyacylglutathione_hydrolase_MBL-fold"/>
    <property type="match status" value="1"/>
</dbReference>
<dbReference type="Pfam" id="PF16123">
    <property type="entry name" value="HAGH_C"/>
    <property type="match status" value="1"/>
</dbReference>
<dbReference type="InterPro" id="IPR032282">
    <property type="entry name" value="HAGH_C"/>
</dbReference>
<feature type="binding site" evidence="7">
    <location>
        <position position="67"/>
    </location>
    <ligand>
        <name>Zn(2+)</name>
        <dbReference type="ChEBI" id="CHEBI:29105"/>
        <label>1</label>
    </ligand>
</feature>
<evidence type="ECO:0000256" key="7">
    <source>
        <dbReference type="HAMAP-Rule" id="MF_01374"/>
    </source>
</evidence>
<dbReference type="SUPFAM" id="SSF56281">
    <property type="entry name" value="Metallo-hydrolase/oxidoreductase"/>
    <property type="match status" value="1"/>
</dbReference>